<comment type="caution">
    <text evidence="2">The sequence shown here is derived from an EMBL/GenBank/DDBJ whole genome shotgun (WGS) entry which is preliminary data.</text>
</comment>
<dbReference type="AlphaFoldDB" id="A0A165WIX2"/>
<reference evidence="2 3" key="1">
    <citation type="submission" date="2016-04" db="EMBL/GenBank/DDBJ databases">
        <title>Draft genome sequence of Aeribacillus pallidus 8m3 from petroleum reservoir.</title>
        <authorList>
            <person name="Poltaraus A.B."/>
            <person name="Nazina T.N."/>
            <person name="Tourova T.P."/>
            <person name="Malakho S.M."/>
            <person name="Korshunova A.V."/>
            <person name="Sokolova D.S."/>
        </authorList>
    </citation>
    <scope>NUCLEOTIDE SEQUENCE [LARGE SCALE GENOMIC DNA]</scope>
    <source>
        <strain evidence="2 3">8m3</strain>
    </source>
</reference>
<organism evidence="2 3">
    <name type="scientific">Aeribacillus pallidus</name>
    <dbReference type="NCBI Taxonomy" id="33936"/>
    <lineage>
        <taxon>Bacteria</taxon>
        <taxon>Bacillati</taxon>
        <taxon>Bacillota</taxon>
        <taxon>Bacilli</taxon>
        <taxon>Bacillales</taxon>
        <taxon>Bacillaceae</taxon>
        <taxon>Aeribacillus</taxon>
    </lineage>
</organism>
<name>A0A165WIX2_9BACI</name>
<evidence type="ECO:0000256" key="1">
    <source>
        <dbReference type="SAM" id="Phobius"/>
    </source>
</evidence>
<proteinExistence type="predicted"/>
<accession>A0A165WIX2</accession>
<evidence type="ECO:0000313" key="2">
    <source>
        <dbReference type="EMBL" id="KZN95026.1"/>
    </source>
</evidence>
<keyword evidence="1" id="KW-1133">Transmembrane helix</keyword>
<keyword evidence="1" id="KW-0472">Membrane</keyword>
<feature type="transmembrane region" description="Helical" evidence="1">
    <location>
        <begin position="12"/>
        <end position="30"/>
    </location>
</feature>
<evidence type="ECO:0000313" key="3">
    <source>
        <dbReference type="Proteomes" id="UP000076476"/>
    </source>
</evidence>
<dbReference type="Proteomes" id="UP000076476">
    <property type="component" value="Unassembled WGS sequence"/>
</dbReference>
<gene>
    <name evidence="2" type="ORF">AZI98_16245</name>
</gene>
<keyword evidence="1" id="KW-0812">Transmembrane</keyword>
<protein>
    <submittedName>
        <fullName evidence="2">Uncharacterized protein</fullName>
    </submittedName>
</protein>
<keyword evidence="3" id="KW-1185">Reference proteome</keyword>
<dbReference type="EMBL" id="LWBR01000067">
    <property type="protein sequence ID" value="KZN95026.1"/>
    <property type="molecule type" value="Genomic_DNA"/>
</dbReference>
<sequence length="75" mass="8773">MLYVDDFGKGFPFAVFFPLDVVFAVLLFSLHEVDHEVFSAVYLKVVCHDLFARDKIVGFQFLQTLLCLFPRHEKF</sequence>